<dbReference type="PROSITE" id="PS00463">
    <property type="entry name" value="ZN2_CY6_FUNGAL_1"/>
    <property type="match status" value="1"/>
</dbReference>
<dbReference type="CDD" id="cd00067">
    <property type="entry name" value="GAL4"/>
    <property type="match status" value="1"/>
</dbReference>
<dbReference type="InterPro" id="IPR036864">
    <property type="entry name" value="Zn2-C6_fun-type_DNA-bd_sf"/>
</dbReference>
<sequence>MDDREGDIPQHLGFMPVNQSRSPPESKHRRAYLSCERCRKRKSRCEPLPEQPGVCKRCAADSHPCEFRTARSVKRKASTQFSGDVASEARPVQSWSQHQDTSDQVQDTTDHLQDLPSSINHTDVAADGFSSGDTVTPNSSTALDARTRLVSTHIHNTSDALDLLTFAASGSQAHSTRPVTHPDESRSTPAVNIRNATESAKKIAAAWDGFVLIRRGIVSQQEVVEYLDFFFDYLWPLKPVIPSYYRNKANYNLLALEEPLLLTCIVTLASRYLSLSGSHGEIRSERIHCRSWVLLQRFLQSVMWGSNTTRSIGAIASMLLLIDWHVKAINNPMDFTEADGEASNFVDDPAPSFKTAPNDADSLTGHRRYGMTSLMEKLNIVSPAYRSNKMSWILLSNAIALAHEGCCFENEPSSTENLSSEAEAVRQEWSRLVCVFIYLTDEGLATRLGLEPLLPEKSRQVVRDRYSTTFADSLQDSMLWEGYFELFAEARKGREFLHSLRRNGPSRSNQNLVPNLEHLGRGLNRWKRQYHHRHNVNVFLSACLDMEFHYLTMYCFAPAAQALQLRATSSTNENAAALSNFAEQAAQASHALLTVIVEILEPARLIAYLPVKYWLFIVAASLHLLKAILAKNQQEPESDPNIDLLRSVIEAIRLGSADDAHMAMRFSKFLGIVLQASLPTSTGHCSAAGRPDTESHDVGSFQITDDFSSSAFGSGLNDDVVWDIPLDLDVVSDPTTWWDAFSGRNGFSRFT</sequence>
<dbReference type="InterPro" id="IPR001138">
    <property type="entry name" value="Zn2Cys6_DnaBD"/>
</dbReference>
<dbReference type="CDD" id="cd12148">
    <property type="entry name" value="fungal_TF_MHR"/>
    <property type="match status" value="1"/>
</dbReference>
<dbReference type="OrthoDB" id="2262349at2759"/>
<name>A0A9P9EN90_9HYPO</name>
<accession>A0A9P9EN90</accession>
<comment type="caution">
    <text evidence="4">The sequence shown here is derived from an EMBL/GenBank/DDBJ whole genome shotgun (WGS) entry which is preliminary data.</text>
</comment>
<dbReference type="Gene3D" id="4.10.240.10">
    <property type="entry name" value="Zn(2)-C6 fungal-type DNA-binding domain"/>
    <property type="match status" value="1"/>
</dbReference>
<dbReference type="PROSITE" id="PS50048">
    <property type="entry name" value="ZN2_CY6_FUNGAL_2"/>
    <property type="match status" value="1"/>
</dbReference>
<proteinExistence type="predicted"/>
<evidence type="ECO:0000256" key="2">
    <source>
        <dbReference type="SAM" id="MobiDB-lite"/>
    </source>
</evidence>
<dbReference type="SUPFAM" id="SSF57701">
    <property type="entry name" value="Zn2/Cys6 DNA-binding domain"/>
    <property type="match status" value="1"/>
</dbReference>
<organism evidence="4 5">
    <name type="scientific">Dactylonectria estremocensis</name>
    <dbReference type="NCBI Taxonomy" id="1079267"/>
    <lineage>
        <taxon>Eukaryota</taxon>
        <taxon>Fungi</taxon>
        <taxon>Dikarya</taxon>
        <taxon>Ascomycota</taxon>
        <taxon>Pezizomycotina</taxon>
        <taxon>Sordariomycetes</taxon>
        <taxon>Hypocreomycetidae</taxon>
        <taxon>Hypocreales</taxon>
        <taxon>Nectriaceae</taxon>
        <taxon>Dactylonectria</taxon>
    </lineage>
</organism>
<keyword evidence="1" id="KW-0539">Nucleus</keyword>
<feature type="domain" description="Zn(2)-C6 fungal-type" evidence="3">
    <location>
        <begin position="34"/>
        <end position="67"/>
    </location>
</feature>
<feature type="region of interest" description="Disordered" evidence="2">
    <location>
        <begin position="76"/>
        <end position="138"/>
    </location>
</feature>
<protein>
    <recommendedName>
        <fullName evidence="3">Zn(2)-C6 fungal-type domain-containing protein</fullName>
    </recommendedName>
</protein>
<feature type="compositionally biased region" description="Low complexity" evidence="2">
    <location>
        <begin position="96"/>
        <end position="107"/>
    </location>
</feature>
<evidence type="ECO:0000313" key="4">
    <source>
        <dbReference type="EMBL" id="KAH7140201.1"/>
    </source>
</evidence>
<dbReference type="GO" id="GO:0045944">
    <property type="term" value="P:positive regulation of transcription by RNA polymerase II"/>
    <property type="evidence" value="ECO:0007669"/>
    <property type="project" value="TreeGrafter"/>
</dbReference>
<evidence type="ECO:0000256" key="1">
    <source>
        <dbReference type="ARBA" id="ARBA00023242"/>
    </source>
</evidence>
<dbReference type="PANTHER" id="PTHR31644:SF2">
    <property type="entry name" value="TRANSCRIPTIONAL ACTIVATOR ARO80-RELATED"/>
    <property type="match status" value="1"/>
</dbReference>
<gene>
    <name evidence="4" type="ORF">B0J13DRAFT_557347</name>
</gene>
<dbReference type="PANTHER" id="PTHR31644">
    <property type="entry name" value="TRANSCRIPTIONAL ACTIVATOR ARO80-RELATED"/>
    <property type="match status" value="1"/>
</dbReference>
<feature type="region of interest" description="Disordered" evidence="2">
    <location>
        <begin position="1"/>
        <end position="31"/>
    </location>
</feature>
<dbReference type="AlphaFoldDB" id="A0A9P9EN90"/>
<reference evidence="4" key="1">
    <citation type="journal article" date="2021" name="Nat. Commun.">
        <title>Genetic determinants of endophytism in the Arabidopsis root mycobiome.</title>
        <authorList>
            <person name="Mesny F."/>
            <person name="Miyauchi S."/>
            <person name="Thiergart T."/>
            <person name="Pickel B."/>
            <person name="Atanasova L."/>
            <person name="Karlsson M."/>
            <person name="Huettel B."/>
            <person name="Barry K.W."/>
            <person name="Haridas S."/>
            <person name="Chen C."/>
            <person name="Bauer D."/>
            <person name="Andreopoulos W."/>
            <person name="Pangilinan J."/>
            <person name="LaButti K."/>
            <person name="Riley R."/>
            <person name="Lipzen A."/>
            <person name="Clum A."/>
            <person name="Drula E."/>
            <person name="Henrissat B."/>
            <person name="Kohler A."/>
            <person name="Grigoriev I.V."/>
            <person name="Martin F.M."/>
            <person name="Hacquard S."/>
        </authorList>
    </citation>
    <scope>NUCLEOTIDE SEQUENCE</scope>
    <source>
        <strain evidence="4">MPI-CAGE-AT-0021</strain>
    </source>
</reference>
<keyword evidence="5" id="KW-1185">Reference proteome</keyword>
<dbReference type="GO" id="GO:0000981">
    <property type="term" value="F:DNA-binding transcription factor activity, RNA polymerase II-specific"/>
    <property type="evidence" value="ECO:0007669"/>
    <property type="project" value="InterPro"/>
</dbReference>
<dbReference type="EMBL" id="JAGMUU010000013">
    <property type="protein sequence ID" value="KAH7140201.1"/>
    <property type="molecule type" value="Genomic_DNA"/>
</dbReference>
<dbReference type="GO" id="GO:0009074">
    <property type="term" value="P:aromatic amino acid family catabolic process"/>
    <property type="evidence" value="ECO:0007669"/>
    <property type="project" value="TreeGrafter"/>
</dbReference>
<dbReference type="InterPro" id="IPR052780">
    <property type="entry name" value="AAA_Catabolism_Regulators"/>
</dbReference>
<dbReference type="GO" id="GO:0005634">
    <property type="term" value="C:nucleus"/>
    <property type="evidence" value="ECO:0007669"/>
    <property type="project" value="TreeGrafter"/>
</dbReference>
<dbReference type="Proteomes" id="UP000717696">
    <property type="component" value="Unassembled WGS sequence"/>
</dbReference>
<evidence type="ECO:0000313" key="5">
    <source>
        <dbReference type="Proteomes" id="UP000717696"/>
    </source>
</evidence>
<dbReference type="GO" id="GO:0008270">
    <property type="term" value="F:zinc ion binding"/>
    <property type="evidence" value="ECO:0007669"/>
    <property type="project" value="InterPro"/>
</dbReference>
<evidence type="ECO:0000259" key="3">
    <source>
        <dbReference type="PROSITE" id="PS50048"/>
    </source>
</evidence>